<dbReference type="EMBL" id="BAABBI010000002">
    <property type="protein sequence ID" value="GAA3785625.1"/>
    <property type="molecule type" value="Genomic_DNA"/>
</dbReference>
<gene>
    <name evidence="2" type="ORF">GCM10022271_17680</name>
</gene>
<dbReference type="PANTHER" id="PTHR46211:SF14">
    <property type="entry name" value="GLYCEROPHOSPHODIESTER PHOSPHODIESTERASE"/>
    <property type="match status" value="1"/>
</dbReference>
<proteinExistence type="predicted"/>
<comment type="caution">
    <text evidence="2">The sequence shown here is derived from an EMBL/GenBank/DDBJ whole genome shotgun (WGS) entry which is preliminary data.</text>
</comment>
<name>A0ABP7H5L9_9FLAO</name>
<reference evidence="3" key="1">
    <citation type="journal article" date="2019" name="Int. J. Syst. Evol. Microbiol.">
        <title>The Global Catalogue of Microorganisms (GCM) 10K type strain sequencing project: providing services to taxonomists for standard genome sequencing and annotation.</title>
        <authorList>
            <consortium name="The Broad Institute Genomics Platform"/>
            <consortium name="The Broad Institute Genome Sequencing Center for Infectious Disease"/>
            <person name="Wu L."/>
            <person name="Ma J."/>
        </authorList>
    </citation>
    <scope>NUCLEOTIDE SEQUENCE [LARGE SCALE GENOMIC DNA]</scope>
    <source>
        <strain evidence="3">JCM 17525</strain>
    </source>
</reference>
<evidence type="ECO:0000313" key="2">
    <source>
        <dbReference type="EMBL" id="GAA3785625.1"/>
    </source>
</evidence>
<dbReference type="RefSeq" id="WP_344729551.1">
    <property type="nucleotide sequence ID" value="NZ_BAABBI010000002.1"/>
</dbReference>
<dbReference type="PROSITE" id="PS51257">
    <property type="entry name" value="PROKAR_LIPOPROTEIN"/>
    <property type="match status" value="1"/>
</dbReference>
<sequence>MKLFKSIILLTLVIIMISCSEKKTIGVQGHRGCRGLLPENTLPAFAKAIELGVQTLELDLAISKDKKVVVSHEPFMSRFYCLKPNGDKITISQDKVFNFYQMPYDSIKQFDCGSMQHPRFPKQKNTNAFKPLLQDVFIKSDSLNPDIKYNIEIKASPEYDHVYTPAPKEYVALVLQVIQDNGVFDRCNLQSFDVRILEEIKKQAPTMKQALLVDENENIDEKLTSLSFKPEIISPYFELLNKTSVKHYQDLGFQVIPWTVNEISDMQTMINYKVNSIITDYPDRLLGLLSE</sequence>
<dbReference type="SUPFAM" id="SSF51695">
    <property type="entry name" value="PLC-like phosphodiesterases"/>
    <property type="match status" value="1"/>
</dbReference>
<evidence type="ECO:0000259" key="1">
    <source>
        <dbReference type="PROSITE" id="PS51704"/>
    </source>
</evidence>
<evidence type="ECO:0000313" key="3">
    <source>
        <dbReference type="Proteomes" id="UP001501456"/>
    </source>
</evidence>
<dbReference type="PROSITE" id="PS51704">
    <property type="entry name" value="GP_PDE"/>
    <property type="match status" value="1"/>
</dbReference>
<dbReference type="InterPro" id="IPR017946">
    <property type="entry name" value="PLC-like_Pdiesterase_TIM-brl"/>
</dbReference>
<dbReference type="PANTHER" id="PTHR46211">
    <property type="entry name" value="GLYCEROPHOSPHORYL DIESTER PHOSPHODIESTERASE"/>
    <property type="match status" value="1"/>
</dbReference>
<dbReference type="InterPro" id="IPR030395">
    <property type="entry name" value="GP_PDE_dom"/>
</dbReference>
<protein>
    <submittedName>
        <fullName evidence="2">Glycerophosphodiester phosphodiesterase family protein</fullName>
    </submittedName>
</protein>
<accession>A0ABP7H5L9</accession>
<keyword evidence="3" id="KW-1185">Reference proteome</keyword>
<feature type="domain" description="GP-PDE" evidence="1">
    <location>
        <begin position="25"/>
        <end position="289"/>
    </location>
</feature>
<dbReference type="Gene3D" id="3.20.20.190">
    <property type="entry name" value="Phosphatidylinositol (PI) phosphodiesterase"/>
    <property type="match status" value="1"/>
</dbReference>
<dbReference type="Proteomes" id="UP001501456">
    <property type="component" value="Unassembled WGS sequence"/>
</dbReference>
<organism evidence="2 3">
    <name type="scientific">Corallibacter vietnamensis</name>
    <dbReference type="NCBI Taxonomy" id="904130"/>
    <lineage>
        <taxon>Bacteria</taxon>
        <taxon>Pseudomonadati</taxon>
        <taxon>Bacteroidota</taxon>
        <taxon>Flavobacteriia</taxon>
        <taxon>Flavobacteriales</taxon>
        <taxon>Flavobacteriaceae</taxon>
        <taxon>Corallibacter</taxon>
    </lineage>
</organism>
<dbReference type="Pfam" id="PF03009">
    <property type="entry name" value="GDPD"/>
    <property type="match status" value="1"/>
</dbReference>